<dbReference type="EMBL" id="WOFE01000001">
    <property type="protein sequence ID" value="MBM5570106.1"/>
    <property type="molecule type" value="Genomic_DNA"/>
</dbReference>
<feature type="transmembrane region" description="Helical" evidence="1">
    <location>
        <begin position="12"/>
        <end position="31"/>
    </location>
</feature>
<organism evidence="2 3">
    <name type="scientific">Deefgea chitinilytica</name>
    <dbReference type="NCBI Taxonomy" id="570276"/>
    <lineage>
        <taxon>Bacteria</taxon>
        <taxon>Pseudomonadati</taxon>
        <taxon>Pseudomonadota</taxon>
        <taxon>Betaproteobacteria</taxon>
        <taxon>Neisseriales</taxon>
        <taxon>Chitinibacteraceae</taxon>
        <taxon>Deefgea</taxon>
    </lineage>
</organism>
<proteinExistence type="predicted"/>
<evidence type="ECO:0000313" key="3">
    <source>
        <dbReference type="Proteomes" id="UP001195660"/>
    </source>
</evidence>
<evidence type="ECO:0000313" key="2">
    <source>
        <dbReference type="EMBL" id="MBM5570106.1"/>
    </source>
</evidence>
<keyword evidence="1" id="KW-0472">Membrane</keyword>
<sequence length="223" mass="25908">MVISIKRPTSLYVFFLVLLLLSVFYAGYSIFVANKFPKDDEVIKFFNKNRSDLEYLIKLYYAHPEPSVRDGSNLWDSSPAVKELKKKVGVRYVNPHGGYWPPDLYGQSGANLIDDLIKDQSPKGRFNLRQYEALNVIFLDERYGFYEKTKSLLYIPAVVDVSHGVLKSPFLSGRHELLKKKYGVRDDVILPDLTELPEGWEKGKCFYRVLDVHWFIEMCYGFL</sequence>
<dbReference type="Proteomes" id="UP001195660">
    <property type="component" value="Unassembled WGS sequence"/>
</dbReference>
<gene>
    <name evidence="2" type="ORF">GM173_00765</name>
</gene>
<reference evidence="2 3" key="1">
    <citation type="submission" date="2019-11" db="EMBL/GenBank/DDBJ databases">
        <title>Novel Deefgea species.</title>
        <authorList>
            <person name="Han J.-H."/>
        </authorList>
    </citation>
    <scope>NUCLEOTIDE SEQUENCE [LARGE SCALE GENOMIC DNA]</scope>
    <source>
        <strain evidence="2 3">LMG 24817</strain>
    </source>
</reference>
<name>A0ABS2C7H4_9NEIS</name>
<dbReference type="RefSeq" id="WP_203569428.1">
    <property type="nucleotide sequence ID" value="NZ_WOFE01000001.1"/>
</dbReference>
<evidence type="ECO:0000256" key="1">
    <source>
        <dbReference type="SAM" id="Phobius"/>
    </source>
</evidence>
<keyword evidence="3" id="KW-1185">Reference proteome</keyword>
<keyword evidence="1" id="KW-0812">Transmembrane</keyword>
<comment type="caution">
    <text evidence="2">The sequence shown here is derived from an EMBL/GenBank/DDBJ whole genome shotgun (WGS) entry which is preliminary data.</text>
</comment>
<accession>A0ABS2C7H4</accession>
<keyword evidence="1" id="KW-1133">Transmembrane helix</keyword>
<protein>
    <submittedName>
        <fullName evidence="2">Uncharacterized protein</fullName>
    </submittedName>
</protein>